<dbReference type="Proteomes" id="UP000824469">
    <property type="component" value="Unassembled WGS sequence"/>
</dbReference>
<dbReference type="PANTHER" id="PTHR15680">
    <property type="entry name" value="RIBOSOMAL PROTEIN L19"/>
    <property type="match status" value="1"/>
</dbReference>
<comment type="caution">
    <text evidence="5">The sequence shown here is derived from an EMBL/GenBank/DDBJ whole genome shotgun (WGS) entry which is preliminary data.</text>
</comment>
<evidence type="ECO:0008006" key="7">
    <source>
        <dbReference type="Google" id="ProtNLM"/>
    </source>
</evidence>
<dbReference type="InterPro" id="IPR038657">
    <property type="entry name" value="Ribosomal_bL19_sf"/>
</dbReference>
<evidence type="ECO:0000256" key="3">
    <source>
        <dbReference type="ARBA" id="ARBA00023274"/>
    </source>
</evidence>
<reference evidence="5 6" key="1">
    <citation type="journal article" date="2021" name="Nat. Plants">
        <title>The Taxus genome provides insights into paclitaxel biosynthesis.</title>
        <authorList>
            <person name="Xiong X."/>
            <person name="Gou J."/>
            <person name="Liao Q."/>
            <person name="Li Y."/>
            <person name="Zhou Q."/>
            <person name="Bi G."/>
            <person name="Li C."/>
            <person name="Du R."/>
            <person name="Wang X."/>
            <person name="Sun T."/>
            <person name="Guo L."/>
            <person name="Liang H."/>
            <person name="Lu P."/>
            <person name="Wu Y."/>
            <person name="Zhang Z."/>
            <person name="Ro D.K."/>
            <person name="Shang Y."/>
            <person name="Huang S."/>
            <person name="Yan J."/>
        </authorList>
    </citation>
    <scope>NUCLEOTIDE SEQUENCE [LARGE SCALE GENOMIC DNA]</scope>
    <source>
        <strain evidence="5">Ta-2019</strain>
    </source>
</reference>
<feature type="compositionally biased region" description="Polar residues" evidence="4">
    <location>
        <begin position="82"/>
        <end position="94"/>
    </location>
</feature>
<dbReference type="GO" id="GO:0005840">
    <property type="term" value="C:ribosome"/>
    <property type="evidence" value="ECO:0007669"/>
    <property type="project" value="UniProtKB-KW"/>
</dbReference>
<gene>
    <name evidence="5" type="ORF">KI387_011631</name>
</gene>
<name>A0AA38CP68_TAXCH</name>
<dbReference type="GO" id="GO:0003735">
    <property type="term" value="F:structural constituent of ribosome"/>
    <property type="evidence" value="ECO:0007669"/>
    <property type="project" value="InterPro"/>
</dbReference>
<keyword evidence="6" id="KW-1185">Reference proteome</keyword>
<feature type="non-terminal residue" evidence="5">
    <location>
        <position position="1"/>
    </location>
</feature>
<feature type="region of interest" description="Disordered" evidence="4">
    <location>
        <begin position="69"/>
        <end position="107"/>
    </location>
</feature>
<evidence type="ECO:0000256" key="4">
    <source>
        <dbReference type="SAM" id="MobiDB-lite"/>
    </source>
</evidence>
<feature type="region of interest" description="Disordered" evidence="4">
    <location>
        <begin position="188"/>
        <end position="209"/>
    </location>
</feature>
<feature type="compositionally biased region" description="Basic and acidic residues" evidence="4">
    <location>
        <begin position="193"/>
        <end position="203"/>
    </location>
</feature>
<dbReference type="PRINTS" id="PR00061">
    <property type="entry name" value="RIBOSOMALL19"/>
</dbReference>
<evidence type="ECO:0000256" key="2">
    <source>
        <dbReference type="ARBA" id="ARBA00022980"/>
    </source>
</evidence>
<dbReference type="InterPro" id="IPR008991">
    <property type="entry name" value="Translation_prot_SH3-like_sf"/>
</dbReference>
<proteinExistence type="inferred from homology"/>
<comment type="similarity">
    <text evidence="1">Belongs to the bacterial ribosomal protein bL19 family.</text>
</comment>
<dbReference type="Gene3D" id="2.30.30.790">
    <property type="match status" value="1"/>
</dbReference>
<dbReference type="EMBL" id="JAHRHJ020000009">
    <property type="protein sequence ID" value="KAH9300048.1"/>
    <property type="molecule type" value="Genomic_DNA"/>
</dbReference>
<accession>A0AA38CP68</accession>
<dbReference type="SUPFAM" id="SSF50104">
    <property type="entry name" value="Translation proteins SH3-like domain"/>
    <property type="match status" value="1"/>
</dbReference>
<dbReference type="GO" id="GO:1990904">
    <property type="term" value="C:ribonucleoprotein complex"/>
    <property type="evidence" value="ECO:0007669"/>
    <property type="project" value="UniProtKB-KW"/>
</dbReference>
<keyword evidence="3" id="KW-0687">Ribonucleoprotein</keyword>
<dbReference type="AlphaFoldDB" id="A0AA38CP68"/>
<dbReference type="InterPro" id="IPR001857">
    <property type="entry name" value="Ribosomal_bL19"/>
</dbReference>
<dbReference type="Pfam" id="PF01245">
    <property type="entry name" value="Ribosomal_L19"/>
    <property type="match status" value="1"/>
</dbReference>
<evidence type="ECO:0000313" key="6">
    <source>
        <dbReference type="Proteomes" id="UP000824469"/>
    </source>
</evidence>
<dbReference type="GO" id="GO:0006412">
    <property type="term" value="P:translation"/>
    <property type="evidence" value="ECO:0007669"/>
    <property type="project" value="InterPro"/>
</dbReference>
<dbReference type="PANTHER" id="PTHR15680:SF10">
    <property type="entry name" value="LARGE RIBOSOMAL SUBUNIT PROTEIN BL19CY-RELATED"/>
    <property type="match status" value="1"/>
</dbReference>
<protein>
    <recommendedName>
        <fullName evidence="7">Ribosomal protein L19</fullName>
    </recommendedName>
</protein>
<sequence>VPGFVPGRCVVLPSKPKLACSFSFSSAMNLKGKPSQICAPLIATLVTGSRCTSPSSFSKKNNLITYAESGSTVSESEEGDTQNEATPSDNTTLVATEEQPQPPPRKKRVKLGAIMGILNKQAVEAREAERPTPDVRTGDVVELRVATKTRRRLYLYKGIVISRQNAGIHTTIRVRRIIAGVGMEITFPLPRPRQNEPRHHQSLQDEDETMQHGSWLHQSQCKQTRLHTLSLQSSANDAFTSHSLSNGPSASVCTPSFSSQHLPRKLKKLCKHPDNALCTNYCFNGCKLHSCALCRSNCRHAHRILGENLHINAKDDVCLDNNPYNNRIRNTPWLNRASCKDVLVEDMRCTLHYMWSLLSQQSYK</sequence>
<keyword evidence="2" id="KW-0689">Ribosomal protein</keyword>
<organism evidence="5 6">
    <name type="scientific">Taxus chinensis</name>
    <name type="common">Chinese yew</name>
    <name type="synonym">Taxus wallichiana var. chinensis</name>
    <dbReference type="NCBI Taxonomy" id="29808"/>
    <lineage>
        <taxon>Eukaryota</taxon>
        <taxon>Viridiplantae</taxon>
        <taxon>Streptophyta</taxon>
        <taxon>Embryophyta</taxon>
        <taxon>Tracheophyta</taxon>
        <taxon>Spermatophyta</taxon>
        <taxon>Pinopsida</taxon>
        <taxon>Pinidae</taxon>
        <taxon>Conifers II</taxon>
        <taxon>Cupressales</taxon>
        <taxon>Taxaceae</taxon>
        <taxon>Taxus</taxon>
    </lineage>
</organism>
<evidence type="ECO:0000313" key="5">
    <source>
        <dbReference type="EMBL" id="KAH9300048.1"/>
    </source>
</evidence>
<evidence type="ECO:0000256" key="1">
    <source>
        <dbReference type="ARBA" id="ARBA00005781"/>
    </source>
</evidence>